<feature type="region of interest" description="Disordered" evidence="1">
    <location>
        <begin position="1"/>
        <end position="28"/>
    </location>
</feature>
<dbReference type="AlphaFoldDB" id="A0A1E3I4W8"/>
<feature type="compositionally biased region" description="Basic and acidic residues" evidence="1">
    <location>
        <begin position="1"/>
        <end position="13"/>
    </location>
</feature>
<sequence>MTHTHPPLDDRPNAHTSPPISAPDITSLSPLPAELQTLIYDFLISDHSPAHTITLSQLSKSCYAAFAPRLYKRIVVTDEAIERGLYRDAPARAGNSRKTHSKTRSSKLVAVGGGGPLPSKHELLRNCESLIITSLSAMHATAALAHEPEERTSLDEFYLFGATPYVSTGRFSGVTHIAFEPDCIGAYCEPRIPGKSGPNVKMPWPLENLSTACFRHPFPSPTRFEEYVTFFYSESPDFGSQTVENHGDVTRFQNWKFGRGAPPPDCILSRDTIFIDMLPVELKDDEENSDVFSSQKKGESIQTVFEDEGEPNVGCSDPERHWIKLIFTNFNTTISPDGTIHYLPPDDEEAILDRAQSEIRRQLRMKLEANAPEFVGMADRIHIRGYEECEFCRKVSHRGVQGRSS</sequence>
<feature type="compositionally biased region" description="Polar residues" evidence="1">
    <location>
        <begin position="14"/>
        <end position="28"/>
    </location>
</feature>
<reference evidence="2 3" key="1">
    <citation type="submission" date="2016-06" db="EMBL/GenBank/DDBJ databases">
        <title>Evolution of pathogenesis and genome organization in the Tremellales.</title>
        <authorList>
            <person name="Cuomo C."/>
            <person name="Litvintseva A."/>
            <person name="Heitman J."/>
            <person name="Chen Y."/>
            <person name="Sun S."/>
            <person name="Springer D."/>
            <person name="Dromer F."/>
            <person name="Young S."/>
            <person name="Zeng Q."/>
            <person name="Chapman S."/>
            <person name="Gujja S."/>
            <person name="Saif S."/>
            <person name="Birren B."/>
        </authorList>
    </citation>
    <scope>NUCLEOTIDE SEQUENCE [LARGE SCALE GENOMIC DNA]</scope>
    <source>
        <strain evidence="2 3">CBS 6039</strain>
    </source>
</reference>
<accession>A0A1E3I4W8</accession>
<protein>
    <submittedName>
        <fullName evidence="2">Uncharacterized protein</fullName>
    </submittedName>
</protein>
<evidence type="ECO:0000256" key="1">
    <source>
        <dbReference type="SAM" id="MobiDB-lite"/>
    </source>
</evidence>
<feature type="region of interest" description="Disordered" evidence="1">
    <location>
        <begin position="92"/>
        <end position="111"/>
    </location>
</feature>
<dbReference type="EMBL" id="AWGJ01000002">
    <property type="protein sequence ID" value="ODN83733.1"/>
    <property type="molecule type" value="Genomic_DNA"/>
</dbReference>
<dbReference type="Proteomes" id="UP000094065">
    <property type="component" value="Unassembled WGS sequence"/>
</dbReference>
<organism evidence="2 3">
    <name type="scientific">Cryptococcus amylolentus CBS 6039</name>
    <dbReference type="NCBI Taxonomy" id="1295533"/>
    <lineage>
        <taxon>Eukaryota</taxon>
        <taxon>Fungi</taxon>
        <taxon>Dikarya</taxon>
        <taxon>Basidiomycota</taxon>
        <taxon>Agaricomycotina</taxon>
        <taxon>Tremellomycetes</taxon>
        <taxon>Tremellales</taxon>
        <taxon>Cryptococcaceae</taxon>
        <taxon>Cryptococcus</taxon>
    </lineage>
</organism>
<feature type="compositionally biased region" description="Basic residues" evidence="1">
    <location>
        <begin position="95"/>
        <end position="105"/>
    </location>
</feature>
<proteinExistence type="predicted"/>
<gene>
    <name evidence="2" type="ORF">L202_01825</name>
</gene>
<dbReference type="RefSeq" id="XP_018997733.1">
    <property type="nucleotide sequence ID" value="XM_019135306.1"/>
</dbReference>
<dbReference type="GeneID" id="30153134"/>
<evidence type="ECO:0000313" key="2">
    <source>
        <dbReference type="EMBL" id="ODN83733.1"/>
    </source>
</evidence>
<keyword evidence="3" id="KW-1185">Reference proteome</keyword>
<comment type="caution">
    <text evidence="2">The sequence shown here is derived from an EMBL/GenBank/DDBJ whole genome shotgun (WGS) entry which is preliminary data.</text>
</comment>
<evidence type="ECO:0000313" key="3">
    <source>
        <dbReference type="Proteomes" id="UP000094065"/>
    </source>
</evidence>
<dbReference type="OrthoDB" id="5311116at2759"/>
<name>A0A1E3I4W8_9TREE</name>